<dbReference type="Proteomes" id="UP000030081">
    <property type="component" value="Chromosome 2"/>
</dbReference>
<dbReference type="KEGG" id="vcy:IX92_24150"/>
<gene>
    <name evidence="1" type="ORF">IX92_24150</name>
</gene>
<dbReference type="EMBL" id="CP009618">
    <property type="protein sequence ID" value="AIW22064.1"/>
    <property type="molecule type" value="Genomic_DNA"/>
</dbReference>
<reference evidence="1 2" key="1">
    <citation type="submission" date="2014-10" db="EMBL/GenBank/DDBJ databases">
        <title>The Complete Genome Sequence for the Shellfish Pathogen Vibrio coralliilyticus RE98 Isolated from a Shellfish Hatchery.</title>
        <authorList>
            <person name="Richards G.P."/>
            <person name="Bono J.L."/>
            <person name="Watson M.A."/>
            <person name="Needleman D.S."/>
        </authorList>
    </citation>
    <scope>NUCLEOTIDE SEQUENCE [LARGE SCALE GENOMIC DNA]</scope>
    <source>
        <strain evidence="1 2">RE98</strain>
    </source>
</reference>
<sequence>MYLKEHFCKHLLRGLAYHKMKTMMLFSANYSALKREEATQTGGSIIRDVVPIGGVLSSFADAYGVPVPYTSGLIPGVFRT</sequence>
<organism evidence="1 2">
    <name type="scientific">Vibrio coralliilyticus</name>
    <dbReference type="NCBI Taxonomy" id="190893"/>
    <lineage>
        <taxon>Bacteria</taxon>
        <taxon>Pseudomonadati</taxon>
        <taxon>Pseudomonadota</taxon>
        <taxon>Gammaproteobacteria</taxon>
        <taxon>Vibrionales</taxon>
        <taxon>Vibrionaceae</taxon>
        <taxon>Vibrio</taxon>
    </lineage>
</organism>
<evidence type="ECO:0000313" key="1">
    <source>
        <dbReference type="EMBL" id="AIW22064.1"/>
    </source>
</evidence>
<name>A0AAN0SGA5_9VIBR</name>
<evidence type="ECO:0000313" key="2">
    <source>
        <dbReference type="Proteomes" id="UP000030081"/>
    </source>
</evidence>
<proteinExistence type="predicted"/>
<keyword evidence="2" id="KW-1185">Reference proteome</keyword>
<accession>A0AAN0SGA5</accession>
<dbReference type="AlphaFoldDB" id="A0AAN0SGA5"/>
<protein>
    <submittedName>
        <fullName evidence="1">Uncharacterized protein</fullName>
    </submittedName>
</protein>